<dbReference type="AlphaFoldDB" id="F8EYZ1"/>
<keyword evidence="2" id="KW-1185">Reference proteome</keyword>
<dbReference type="RefSeq" id="WP_013968533.1">
    <property type="nucleotide sequence ID" value="NC_015732.1"/>
</dbReference>
<proteinExistence type="predicted"/>
<gene>
    <name evidence="1" type="ordered locus">Spica_1074</name>
</gene>
<dbReference type="EMBL" id="CP002868">
    <property type="protein sequence ID" value="AEJ19222.1"/>
    <property type="molecule type" value="Genomic_DNA"/>
</dbReference>
<dbReference type="STRING" id="744872.Spica_1074"/>
<evidence type="ECO:0000313" key="1">
    <source>
        <dbReference type="EMBL" id="AEJ19222.1"/>
    </source>
</evidence>
<dbReference type="HOGENOM" id="CLU_306511_0_0_12"/>
<dbReference type="eggNOG" id="COG3210">
    <property type="taxonomic scope" value="Bacteria"/>
</dbReference>
<protein>
    <submittedName>
        <fullName evidence="1">Uncharacterized protein</fullName>
    </submittedName>
</protein>
<organism evidence="1 2">
    <name type="scientific">Gracilinema caldarium (strain ATCC 51460 / DSM 7334 / H1)</name>
    <name type="common">Treponema caldarium</name>
    <dbReference type="NCBI Taxonomy" id="744872"/>
    <lineage>
        <taxon>Bacteria</taxon>
        <taxon>Pseudomonadati</taxon>
        <taxon>Spirochaetota</taxon>
        <taxon>Spirochaetia</taxon>
        <taxon>Spirochaetales</taxon>
        <taxon>Breznakiellaceae</taxon>
        <taxon>Gracilinema</taxon>
    </lineage>
</organism>
<name>F8EYZ1_GRAC1</name>
<dbReference type="OrthoDB" id="366002at2"/>
<accession>F8EYZ1</accession>
<sequence>MQPVSLRTDLSDTKLAQLEYSAIQALIGQAQKEVQEASGKIFGSEADNSKEAKAKRKVVYEVNKTKTVATDLWTMLTTFKTTQEVIEETNHEEREAGAGEFGAHIGYAPVTKGNPNVDDGLDNIWIDKGTGELGRLMRSYIYWSMKESQGWASVNKPMWDKPAWDDRSSWFKAPTIRGITDIGVTIAASVMLPGAGSLLMNAALNLADDAVFTMLDVGGGYKSWEEAGLEFTKKAACSAVNVGVGQVFSPAITVANSTQGIGGVIGSTMLSGMQTLTTSTLNSAINAVNLQYDKDGNLLGLGWSADAFNAGVQGGLISAATGMTSSFTSGMLNLGLEGFVGKTYANAATLSNTIGSLAGQGVNYALTGDFTLNVLNFGMFGIKDANQNLVKNGLLELHLGKNGATMNVGMGGADVSLGTVAQSIAGLDAWRVNAELWTSKQDEAHKYTSGMRTLYSVGGAQELALYQELLQGKTNIEERTDGDYKAKTEANGDGTKTIYLGQGALADGSRFGLNILLAHEAYRNGKDDGTEGQRQETKQAVLGHIGAALALAQTYGMGSIGTEMAGEVNTYLEPLKSNNSDNNSNNNYEALGKLLAGYDASGDYWRLTKDGRLLNDGKKELRVEVVGDDGKTRWALVSGSEKETSIAAALVHYLGKDRALDLLKKDPSDISTYDDQTLKDVLGINDQVVAEMRKDRLFAATVLSNASAVKNNTFDRLIGEALMKQSGIQADGNSWKGEGSGITLTDGVIRGNAAMRYLGNGEYERYSITAEVTRLAGAYEIYKDGKAGDLGNGNTKLEFTKWDIDSGEKIASIVAGGIWNSVDNSYGQKDSKGNPIGKDQPLQYVFGPTVQGNTVAAGKFNMRWAENNSDWWGEVLTISDAMTIAGERIGPTGHGQDHMDEGRWRVHWTNYGFSDGCFVAKGQEHMTNLMNSLKSWGLMRGYSIASTMIDQNNYYTYAYRYKTRSW</sequence>
<evidence type="ECO:0000313" key="2">
    <source>
        <dbReference type="Proteomes" id="UP000000503"/>
    </source>
</evidence>
<dbReference type="Proteomes" id="UP000000503">
    <property type="component" value="Chromosome"/>
</dbReference>
<dbReference type="KEGG" id="scd:Spica_1074"/>
<reference evidence="2" key="1">
    <citation type="journal article" date="2013" name="Stand. Genomic Sci.">
        <title>Genome sequence of the thermophilic fresh-water bacterium Spirochaeta caldaria type strain (H1(T)), reclassification of Spirochaeta caldaria, Spirochaeta stenostrepta, and Spirochaeta zuelzerae in the genus Treponema as Treponema caldaria comb. nov., Treponema stenostrepta comb. nov., and Treponema zuelzerae comb. nov., and emendation of the genus Treponema.</title>
        <authorList>
            <person name="Abt B."/>
            <person name="Goker M."/>
            <person name="Scheuner C."/>
            <person name="Han C."/>
            <person name="Lu M."/>
            <person name="Misra M."/>
            <person name="Lapidus A."/>
            <person name="Nolan M."/>
            <person name="Lucas S."/>
            <person name="Hammon N."/>
            <person name="Deshpande S."/>
            <person name="Cheng J.F."/>
            <person name="Tapia R."/>
            <person name="Goodwin L.A."/>
            <person name="Pitluck S."/>
            <person name="Liolios K."/>
            <person name="Pagani I."/>
            <person name="Ivanova N."/>
            <person name="Mavromatis K."/>
            <person name="Mikhailova N."/>
            <person name="Huntemann M."/>
            <person name="Pati A."/>
            <person name="Chen A."/>
            <person name="Palaniappan K."/>
            <person name="Land M."/>
            <person name="Hauser L."/>
            <person name="Jeffries C.D."/>
            <person name="Rohde M."/>
            <person name="Spring S."/>
            <person name="Gronow S."/>
            <person name="Detter J.C."/>
            <person name="Bristow J."/>
            <person name="Eisen J.A."/>
            <person name="Markowitz V."/>
            <person name="Hugenholtz P."/>
            <person name="Kyrpides N.C."/>
            <person name="Woyke T."/>
            <person name="Klenk H.P."/>
        </authorList>
    </citation>
    <scope>NUCLEOTIDE SEQUENCE</scope>
    <source>
        <strain evidence="2">ATCC 51460 / DSM 7334 / H1</strain>
    </source>
</reference>